<name>A0A7G7VM20_9FIRM</name>
<dbReference type="InterPro" id="IPR001279">
    <property type="entry name" value="Metallo-B-lactamas"/>
</dbReference>
<dbReference type="PANTHER" id="PTHR46233">
    <property type="entry name" value="HYDROXYACYLGLUTATHIONE HYDROLASE GLOC"/>
    <property type="match status" value="1"/>
</dbReference>
<evidence type="ECO:0000313" key="6">
    <source>
        <dbReference type="EMBL" id="QNH55163.1"/>
    </source>
</evidence>
<dbReference type="SMART" id="SM00849">
    <property type="entry name" value="Lactamase_B"/>
    <property type="match status" value="1"/>
</dbReference>
<keyword evidence="3 6" id="KW-0378">Hydrolase</keyword>
<keyword evidence="2" id="KW-0479">Metal-binding</keyword>
<protein>
    <submittedName>
        <fullName evidence="6">MBL fold metallo-hydrolase</fullName>
    </submittedName>
</protein>
<dbReference type="SUPFAM" id="SSF56281">
    <property type="entry name" value="Metallo-hydrolase/oxidoreductase"/>
    <property type="match status" value="1"/>
</dbReference>
<sequence>MIECMTVGDMIPTNAFFYIDDTTQHGFLIDAGSDGDLLAEHAEMRGWTIERLLLTHCHFDHIGGAEDFSIRAGAPIYAAEDSPRYYSDPRWNLSLWGSGSVTLSDVTTFSDREVITLAANPDVALEVRYTPGHTTDSCIFYSARDGVAFVGDTIFCASVGRTDFPGGDEQMLWDSIAREVFTLPPDTVLYSGHTEPTTVGAEMARYRR</sequence>
<evidence type="ECO:0000313" key="7">
    <source>
        <dbReference type="Proteomes" id="UP000515480"/>
    </source>
</evidence>
<dbReference type="GO" id="GO:0046872">
    <property type="term" value="F:metal ion binding"/>
    <property type="evidence" value="ECO:0007669"/>
    <property type="project" value="UniProtKB-KW"/>
</dbReference>
<dbReference type="InterPro" id="IPR036866">
    <property type="entry name" value="RibonucZ/Hydroxyglut_hydro"/>
</dbReference>
<evidence type="ECO:0000256" key="1">
    <source>
        <dbReference type="ARBA" id="ARBA00001947"/>
    </source>
</evidence>
<dbReference type="Gene3D" id="3.60.15.10">
    <property type="entry name" value="Ribonuclease Z/Hydroxyacylglutathione hydrolase-like"/>
    <property type="match status" value="1"/>
</dbReference>
<evidence type="ECO:0000256" key="3">
    <source>
        <dbReference type="ARBA" id="ARBA00022801"/>
    </source>
</evidence>
<dbReference type="RefSeq" id="WP_185981033.1">
    <property type="nucleotide sequence ID" value="NZ_CP060204.1"/>
</dbReference>
<dbReference type="Pfam" id="PF00753">
    <property type="entry name" value="Lactamase_B"/>
    <property type="match status" value="1"/>
</dbReference>
<dbReference type="EMBL" id="CP060204">
    <property type="protein sequence ID" value="QNH55163.1"/>
    <property type="molecule type" value="Genomic_DNA"/>
</dbReference>
<organism evidence="6 7">
    <name type="scientific">Selenomonas timonae</name>
    <dbReference type="NCBI Taxonomy" id="2754044"/>
    <lineage>
        <taxon>Bacteria</taxon>
        <taxon>Bacillati</taxon>
        <taxon>Bacillota</taxon>
        <taxon>Negativicutes</taxon>
        <taxon>Selenomonadales</taxon>
        <taxon>Selenomonadaceae</taxon>
        <taxon>Selenomonas</taxon>
    </lineage>
</organism>
<dbReference type="KEGG" id="stim:H1B31_04320"/>
<dbReference type="Proteomes" id="UP000515480">
    <property type="component" value="Chromosome"/>
</dbReference>
<keyword evidence="7" id="KW-1185">Reference proteome</keyword>
<reference evidence="6 7" key="1">
    <citation type="submission" date="2020-07" db="EMBL/GenBank/DDBJ databases">
        <title>Complete genome and description of Selenomonas timonensis sp. nov., a new bacterium isolated from a gingivitis subject.</title>
        <authorList>
            <person name="Antezack A."/>
        </authorList>
    </citation>
    <scope>NUCLEOTIDE SEQUENCE [LARGE SCALE GENOMIC DNA]</scope>
    <source>
        <strain evidence="6 7">Marseille-Q3039</strain>
    </source>
</reference>
<evidence type="ECO:0000256" key="4">
    <source>
        <dbReference type="ARBA" id="ARBA00022833"/>
    </source>
</evidence>
<dbReference type="CDD" id="cd06262">
    <property type="entry name" value="metallo-hydrolase-like_MBL-fold"/>
    <property type="match status" value="1"/>
</dbReference>
<dbReference type="PANTHER" id="PTHR46233:SF3">
    <property type="entry name" value="HYDROXYACYLGLUTATHIONE HYDROLASE GLOC"/>
    <property type="match status" value="1"/>
</dbReference>
<evidence type="ECO:0000256" key="2">
    <source>
        <dbReference type="ARBA" id="ARBA00022723"/>
    </source>
</evidence>
<dbReference type="GO" id="GO:0016787">
    <property type="term" value="F:hydrolase activity"/>
    <property type="evidence" value="ECO:0007669"/>
    <property type="project" value="UniProtKB-KW"/>
</dbReference>
<keyword evidence="4" id="KW-0862">Zinc</keyword>
<evidence type="ECO:0000259" key="5">
    <source>
        <dbReference type="SMART" id="SM00849"/>
    </source>
</evidence>
<dbReference type="InterPro" id="IPR051453">
    <property type="entry name" value="MBL_Glyoxalase_II"/>
</dbReference>
<comment type="cofactor">
    <cofactor evidence="1">
        <name>Zn(2+)</name>
        <dbReference type="ChEBI" id="CHEBI:29105"/>
    </cofactor>
</comment>
<dbReference type="AlphaFoldDB" id="A0A7G7VM20"/>
<gene>
    <name evidence="6" type="ORF">H1B31_04320</name>
</gene>
<feature type="domain" description="Metallo-beta-lactamase" evidence="5">
    <location>
        <begin position="12"/>
        <end position="193"/>
    </location>
</feature>
<accession>A0A7G7VM20</accession>
<proteinExistence type="predicted"/>